<organism evidence="2">
    <name type="scientific">Ananas comosus var. bracteatus</name>
    <name type="common">red pineapple</name>
    <dbReference type="NCBI Taxonomy" id="296719"/>
    <lineage>
        <taxon>Eukaryota</taxon>
        <taxon>Viridiplantae</taxon>
        <taxon>Streptophyta</taxon>
        <taxon>Embryophyta</taxon>
        <taxon>Tracheophyta</taxon>
        <taxon>Spermatophyta</taxon>
        <taxon>Magnoliopsida</taxon>
        <taxon>Liliopsida</taxon>
        <taxon>Poales</taxon>
        <taxon>Bromeliaceae</taxon>
        <taxon>Bromelioideae</taxon>
        <taxon>Ananas</taxon>
    </lineage>
</organism>
<gene>
    <name evidence="2" type="ORF">CB5_LOCUS26349</name>
</gene>
<feature type="signal peptide" evidence="1">
    <location>
        <begin position="1"/>
        <end position="23"/>
    </location>
</feature>
<evidence type="ECO:0000313" key="2">
    <source>
        <dbReference type="EMBL" id="CAD1843138.1"/>
    </source>
</evidence>
<dbReference type="PANTHER" id="PTHR48221:SF2">
    <property type="entry name" value="ACYL-COA SYNTHETASE FAMILY PROTEIN"/>
    <property type="match status" value="1"/>
</dbReference>
<reference evidence="2" key="1">
    <citation type="submission" date="2020-07" db="EMBL/GenBank/DDBJ databases">
        <authorList>
            <person name="Lin J."/>
        </authorList>
    </citation>
    <scope>NUCLEOTIDE SEQUENCE</scope>
</reference>
<dbReference type="AlphaFoldDB" id="A0A6V7QJB9"/>
<accession>A0A6V7QJB9</accession>
<proteinExistence type="predicted"/>
<name>A0A6V7QJB9_ANACO</name>
<evidence type="ECO:0000256" key="1">
    <source>
        <dbReference type="SAM" id="SignalP"/>
    </source>
</evidence>
<protein>
    <submittedName>
        <fullName evidence="2">Uncharacterized protein</fullName>
    </submittedName>
</protein>
<dbReference type="EMBL" id="LR862136">
    <property type="protein sequence ID" value="CAD1843138.1"/>
    <property type="molecule type" value="Genomic_DNA"/>
</dbReference>
<dbReference type="PANTHER" id="PTHR48221">
    <property type="entry name" value="ACYL-COA SYNTHETASE FAMILY PROTEIN"/>
    <property type="match status" value="1"/>
</dbReference>
<sequence length="121" mass="14406">MTLLFFTYVASLHLIFSSYSCRAFKFSIICSSKSRNIIISLSKLFPLPLMHYEDDEGNSREKRIMISRLKCFLPEEMPFNDNEIPFRMLFWYLDPSTLKHDISEILREAIQRPFLCLKKEL</sequence>
<keyword evidence="1" id="KW-0732">Signal</keyword>
<feature type="chain" id="PRO_5027593631" evidence="1">
    <location>
        <begin position="24"/>
        <end position="121"/>
    </location>
</feature>